<keyword evidence="7" id="KW-0131">Cell cycle</keyword>
<accession>A0A919Q1Q9</accession>
<keyword evidence="6 7" id="KW-0472">Membrane</keyword>
<evidence type="ECO:0000313" key="10">
    <source>
        <dbReference type="EMBL" id="GIG54286.1"/>
    </source>
</evidence>
<feature type="transmembrane region" description="Helical" evidence="7">
    <location>
        <begin position="48"/>
        <end position="71"/>
    </location>
</feature>
<keyword evidence="7" id="KW-0573">Peptidoglycan synthesis</keyword>
<keyword evidence="7" id="KW-1003">Cell membrane</keyword>
<comment type="caution">
    <text evidence="10">The sequence shown here is derived from an EMBL/GenBank/DDBJ whole genome shotgun (WGS) entry which is preliminary data.</text>
</comment>
<dbReference type="GO" id="GO:0008360">
    <property type="term" value="P:regulation of cell shape"/>
    <property type="evidence" value="ECO:0007669"/>
    <property type="project" value="UniProtKB-KW"/>
</dbReference>
<feature type="transmembrane region" description="Helical" evidence="7">
    <location>
        <begin position="77"/>
        <end position="96"/>
    </location>
</feature>
<evidence type="ECO:0000256" key="5">
    <source>
        <dbReference type="ARBA" id="ARBA00022989"/>
    </source>
</evidence>
<dbReference type="GO" id="GO:0071555">
    <property type="term" value="P:cell wall organization"/>
    <property type="evidence" value="ECO:0007669"/>
    <property type="project" value="UniProtKB-KW"/>
</dbReference>
<proteinExistence type="inferred from homology"/>
<keyword evidence="7 9" id="KW-0460">Magnesium</keyword>
<dbReference type="GO" id="GO:0051301">
    <property type="term" value="P:cell division"/>
    <property type="evidence" value="ECO:0007669"/>
    <property type="project" value="UniProtKB-KW"/>
</dbReference>
<keyword evidence="7" id="KW-0133">Cell shape</keyword>
<dbReference type="PANTHER" id="PTHR22926">
    <property type="entry name" value="PHOSPHO-N-ACETYLMURAMOYL-PENTAPEPTIDE-TRANSFERASE"/>
    <property type="match status" value="1"/>
</dbReference>
<comment type="pathway">
    <text evidence="7">Cell wall biogenesis; peptidoglycan biosynthesis.</text>
</comment>
<comment type="catalytic activity">
    <reaction evidence="7">
        <text>UDP-N-acetyl-alpha-D-muramoyl-L-alanyl-gamma-D-glutamyl-meso-2,6-diaminopimeloyl-D-alanyl-D-alanine + di-trans,octa-cis-undecaprenyl phosphate = di-trans,octa-cis-undecaprenyl diphospho-N-acetyl-alpha-D-muramoyl-L-alanyl-D-glutamyl-meso-2,6-diaminopimeloyl-D-alanyl-D-alanine + UMP</text>
        <dbReference type="Rhea" id="RHEA:28386"/>
        <dbReference type="ChEBI" id="CHEBI:57865"/>
        <dbReference type="ChEBI" id="CHEBI:60392"/>
        <dbReference type="ChEBI" id="CHEBI:61386"/>
        <dbReference type="ChEBI" id="CHEBI:61387"/>
        <dbReference type="EC" id="2.7.8.13"/>
    </reaction>
</comment>
<feature type="transmembrane region" description="Helical" evidence="7">
    <location>
        <begin position="191"/>
        <end position="212"/>
    </location>
</feature>
<protein>
    <recommendedName>
        <fullName evidence="7 8">Phospho-N-acetylmuramoyl-pentapeptide-transferase</fullName>
        <ecNumber evidence="7 8">2.7.8.13</ecNumber>
    </recommendedName>
    <alternativeName>
        <fullName evidence="7">UDP-MurNAc-pentapeptide phosphotransferase</fullName>
    </alternativeName>
</protein>
<evidence type="ECO:0000256" key="7">
    <source>
        <dbReference type="HAMAP-Rule" id="MF_00038"/>
    </source>
</evidence>
<evidence type="ECO:0000256" key="8">
    <source>
        <dbReference type="NCBIfam" id="TIGR00445"/>
    </source>
</evidence>
<dbReference type="Pfam" id="PF10555">
    <property type="entry name" value="MraY_sig1"/>
    <property type="match status" value="1"/>
</dbReference>
<comment type="subcellular location">
    <subcellularLocation>
        <location evidence="7">Cell membrane</location>
        <topology evidence="7">Multi-pass membrane protein</topology>
    </subcellularLocation>
    <subcellularLocation>
        <location evidence="1">Membrane</location>
        <topology evidence="1">Multi-pass membrane protein</topology>
    </subcellularLocation>
</comment>
<feature type="transmembrane region" description="Helical" evidence="7">
    <location>
        <begin position="6"/>
        <end position="27"/>
    </location>
</feature>
<feature type="binding site" evidence="9">
    <location>
        <position position="262"/>
    </location>
    <ligand>
        <name>Mg(2+)</name>
        <dbReference type="ChEBI" id="CHEBI:18420"/>
    </ligand>
</feature>
<evidence type="ECO:0000256" key="2">
    <source>
        <dbReference type="ARBA" id="ARBA00005583"/>
    </source>
</evidence>
<dbReference type="HAMAP" id="MF_00038">
    <property type="entry name" value="MraY"/>
    <property type="match status" value="1"/>
</dbReference>
<keyword evidence="3 7" id="KW-0808">Transferase</keyword>
<feature type="binding site" evidence="9">
    <location>
        <position position="184"/>
    </location>
    <ligand>
        <name>Mg(2+)</name>
        <dbReference type="ChEBI" id="CHEBI:18420"/>
    </ligand>
</feature>
<evidence type="ECO:0000256" key="3">
    <source>
        <dbReference type="ARBA" id="ARBA00022679"/>
    </source>
</evidence>
<dbReference type="PROSITE" id="PS01348">
    <property type="entry name" value="MRAY_2"/>
    <property type="match status" value="1"/>
</dbReference>
<feature type="transmembrane region" description="Helical" evidence="7">
    <location>
        <begin position="283"/>
        <end position="306"/>
    </location>
</feature>
<dbReference type="Pfam" id="PF00953">
    <property type="entry name" value="Glycos_transf_4"/>
    <property type="match status" value="1"/>
</dbReference>
<comment type="similarity">
    <text evidence="2 7">Belongs to the glycosyltransferase 4 family. MraY subfamily.</text>
</comment>
<keyword evidence="5 7" id="KW-1133">Transmembrane helix</keyword>
<dbReference type="EMBL" id="BONR01000002">
    <property type="protein sequence ID" value="GIG54286.1"/>
    <property type="molecule type" value="Genomic_DNA"/>
</dbReference>
<evidence type="ECO:0000256" key="4">
    <source>
        <dbReference type="ARBA" id="ARBA00022692"/>
    </source>
</evidence>
<dbReference type="InterPro" id="IPR000715">
    <property type="entry name" value="Glycosyl_transferase_4"/>
</dbReference>
<gene>
    <name evidence="7 10" type="primary">mraY</name>
    <name evidence="10" type="ORF">Dac01nite_10380</name>
</gene>
<feature type="transmembrane region" description="Helical" evidence="7">
    <location>
        <begin position="326"/>
        <end position="354"/>
    </location>
</feature>
<dbReference type="PANTHER" id="PTHR22926:SF5">
    <property type="entry name" value="PHOSPHO-N-ACETYLMURAMOYL-PENTAPEPTIDE-TRANSFERASE HOMOLOG"/>
    <property type="match status" value="1"/>
</dbReference>
<reference evidence="10" key="1">
    <citation type="submission" date="2021-01" db="EMBL/GenBank/DDBJ databases">
        <title>Whole genome shotgun sequence of Demequina activiva NBRC 110675.</title>
        <authorList>
            <person name="Komaki H."/>
            <person name="Tamura T."/>
        </authorList>
    </citation>
    <scope>NUCLEOTIDE SEQUENCE</scope>
    <source>
        <strain evidence="10">NBRC 110675</strain>
    </source>
</reference>
<keyword evidence="11" id="KW-1185">Reference proteome</keyword>
<dbReference type="GO" id="GO:0008963">
    <property type="term" value="F:phospho-N-acetylmuramoyl-pentapeptide-transferase activity"/>
    <property type="evidence" value="ECO:0007669"/>
    <property type="project" value="UniProtKB-UniRule"/>
</dbReference>
<feature type="transmembrane region" description="Helical" evidence="7">
    <location>
        <begin position="156"/>
        <end position="179"/>
    </location>
</feature>
<keyword evidence="7" id="KW-0961">Cell wall biogenesis/degradation</keyword>
<evidence type="ECO:0000256" key="9">
    <source>
        <dbReference type="PIRSR" id="PIRSR600715-1"/>
    </source>
</evidence>
<dbReference type="InterPro" id="IPR003524">
    <property type="entry name" value="PNAcMuramoyl-5peptid_Trfase"/>
</dbReference>
<dbReference type="AlphaFoldDB" id="A0A919Q1Q9"/>
<dbReference type="RefSeq" id="WP_203653865.1">
    <property type="nucleotide sequence ID" value="NZ_BONR01000002.1"/>
</dbReference>
<dbReference type="Proteomes" id="UP000652354">
    <property type="component" value="Unassembled WGS sequence"/>
</dbReference>
<name>A0A919Q1Q9_9MICO</name>
<evidence type="ECO:0000313" key="11">
    <source>
        <dbReference type="Proteomes" id="UP000652354"/>
    </source>
</evidence>
<dbReference type="NCBIfam" id="TIGR00445">
    <property type="entry name" value="mraY"/>
    <property type="match status" value="1"/>
</dbReference>
<feature type="transmembrane region" description="Helical" evidence="7">
    <location>
        <begin position="232"/>
        <end position="251"/>
    </location>
</feature>
<comment type="cofactor">
    <cofactor evidence="7 9">
        <name>Mg(2+)</name>
        <dbReference type="ChEBI" id="CHEBI:18420"/>
    </cofactor>
</comment>
<dbReference type="CDD" id="cd06852">
    <property type="entry name" value="GT_MraY"/>
    <property type="match status" value="1"/>
</dbReference>
<sequence>MRAVVLAGGVSLFIALLGTPLFIRFLTRHQYGQFIRHDGPATHLVKRGTPTMGGVVIIGATVLGWLLANLLTGRTPYASSMLVVFLIVGLGFVGFLDDYIKIRQERSLGLRARYKILGQAVVGIAFAALALQFPNQHGDTPGSTAISFLRDTALDLAYWGPAIGIILFVIWANFLITAWSNAVNLTDGLDGLATGASLIFFGAYTIIAIWQYNQWCSLDGSNSQCYEVRDPRDLAILCAAIAGACFGFLWWNASPAKIFMGDTGSLALGGAIAGVTIMSRTELLGVIIGGLFVVIVASSVIQIGWFKISGGKRVFKMAPLHHHFELLGWGEVTIVIRFWIIAGLAAAAGVGLFYTEWVATLPAGE</sequence>
<dbReference type="EC" id="2.7.8.13" evidence="7 8"/>
<organism evidence="10 11">
    <name type="scientific">Demequina activiva</name>
    <dbReference type="NCBI Taxonomy" id="1582364"/>
    <lineage>
        <taxon>Bacteria</taxon>
        <taxon>Bacillati</taxon>
        <taxon>Actinomycetota</taxon>
        <taxon>Actinomycetes</taxon>
        <taxon>Micrococcales</taxon>
        <taxon>Demequinaceae</taxon>
        <taxon>Demequina</taxon>
    </lineage>
</organism>
<keyword evidence="7" id="KW-0132">Cell division</keyword>
<dbReference type="GO" id="GO:0046872">
    <property type="term" value="F:metal ion binding"/>
    <property type="evidence" value="ECO:0007669"/>
    <property type="project" value="UniProtKB-KW"/>
</dbReference>
<comment type="function">
    <text evidence="7">Catalyzes the initial step of the lipid cycle reactions in the biosynthesis of the cell wall peptidoglycan: transfers peptidoglycan precursor phospho-MurNAc-pentapeptide from UDP-MurNAc-pentapeptide onto the lipid carrier undecaprenyl phosphate, yielding undecaprenyl-pyrophosphoryl-MurNAc-pentapeptide, known as lipid I.</text>
</comment>
<keyword evidence="7 9" id="KW-0479">Metal-binding</keyword>
<evidence type="ECO:0000256" key="6">
    <source>
        <dbReference type="ARBA" id="ARBA00023136"/>
    </source>
</evidence>
<dbReference type="InterPro" id="IPR018480">
    <property type="entry name" value="PNAcMuramoyl-5peptid_Trfase_CS"/>
</dbReference>
<feature type="transmembrane region" description="Helical" evidence="7">
    <location>
        <begin position="258"/>
        <end position="277"/>
    </location>
</feature>
<dbReference type="GO" id="GO:0009252">
    <property type="term" value="P:peptidoglycan biosynthetic process"/>
    <property type="evidence" value="ECO:0007669"/>
    <property type="project" value="UniProtKB-UniRule"/>
</dbReference>
<keyword evidence="4 7" id="KW-0812">Transmembrane</keyword>
<dbReference type="PROSITE" id="PS01347">
    <property type="entry name" value="MRAY_1"/>
    <property type="match status" value="1"/>
</dbReference>
<dbReference type="GO" id="GO:0005886">
    <property type="term" value="C:plasma membrane"/>
    <property type="evidence" value="ECO:0007669"/>
    <property type="project" value="UniProtKB-SubCell"/>
</dbReference>
<evidence type="ECO:0000256" key="1">
    <source>
        <dbReference type="ARBA" id="ARBA00004141"/>
    </source>
</evidence>